<proteinExistence type="predicted"/>
<sequence length="170" mass="18766">MLIRLGEHPLDTLVGMLLMDHPMGWVVGTPADPADSDRLAGMILNPQEGITDVMLEDIADHIADAYFARPRWQARRLWEKAFGLWPELDGELYGNGVDILSAPADRATNMVYRFLVHRMRHDKSASESFFEEMSRPPVGVAARAAQRPKSKDAAAADWNATAALVAQAQG</sequence>
<accession>A0A917CZD3</accession>
<reference evidence="1" key="2">
    <citation type="submission" date="2020-09" db="EMBL/GenBank/DDBJ databases">
        <authorList>
            <person name="Sun Q."/>
            <person name="Sedlacek I."/>
        </authorList>
    </citation>
    <scope>NUCLEOTIDE SEQUENCE</scope>
    <source>
        <strain evidence="1">CCM 7905</strain>
    </source>
</reference>
<name>A0A917CZD3_9NOCA</name>
<protein>
    <submittedName>
        <fullName evidence="1">Uncharacterized protein</fullName>
    </submittedName>
</protein>
<comment type="caution">
    <text evidence="1">The sequence shown here is derived from an EMBL/GenBank/DDBJ whole genome shotgun (WGS) entry which is preliminary data.</text>
</comment>
<dbReference type="Proteomes" id="UP000654257">
    <property type="component" value="Unassembled WGS sequence"/>
</dbReference>
<dbReference type="EMBL" id="BMCU01000002">
    <property type="protein sequence ID" value="GGG03920.1"/>
    <property type="molecule type" value="Genomic_DNA"/>
</dbReference>
<reference evidence="1" key="1">
    <citation type="journal article" date="2014" name="Int. J. Syst. Evol. Microbiol.">
        <title>Complete genome sequence of Corynebacterium casei LMG S-19264T (=DSM 44701T), isolated from a smear-ripened cheese.</title>
        <authorList>
            <consortium name="US DOE Joint Genome Institute (JGI-PGF)"/>
            <person name="Walter F."/>
            <person name="Albersmeier A."/>
            <person name="Kalinowski J."/>
            <person name="Ruckert C."/>
        </authorList>
    </citation>
    <scope>NUCLEOTIDE SEQUENCE</scope>
    <source>
        <strain evidence="1">CCM 7905</strain>
    </source>
</reference>
<keyword evidence="2" id="KW-1185">Reference proteome</keyword>
<evidence type="ECO:0000313" key="2">
    <source>
        <dbReference type="Proteomes" id="UP000654257"/>
    </source>
</evidence>
<gene>
    <name evidence="1" type="ORF">GCM10007304_17580</name>
</gene>
<dbReference type="AlphaFoldDB" id="A0A917CZD3"/>
<evidence type="ECO:0000313" key="1">
    <source>
        <dbReference type="EMBL" id="GGG03920.1"/>
    </source>
</evidence>
<organism evidence="1 2">
    <name type="scientific">Rhodococcoides trifolii</name>
    <dbReference type="NCBI Taxonomy" id="908250"/>
    <lineage>
        <taxon>Bacteria</taxon>
        <taxon>Bacillati</taxon>
        <taxon>Actinomycetota</taxon>
        <taxon>Actinomycetes</taxon>
        <taxon>Mycobacteriales</taxon>
        <taxon>Nocardiaceae</taxon>
        <taxon>Rhodococcoides</taxon>
    </lineage>
</organism>